<comment type="subcellular location">
    <subcellularLocation>
        <location evidence="1">Cell membrane</location>
        <topology evidence="1">Lipid-anchor</topology>
        <topology evidence="1">GPI-anchor</topology>
    </subcellularLocation>
</comment>
<dbReference type="SMART" id="SM00554">
    <property type="entry name" value="FAS1"/>
    <property type="match status" value="1"/>
</dbReference>
<dbReference type="Proteomes" id="UP001327560">
    <property type="component" value="Chromosome 6"/>
</dbReference>
<comment type="function">
    <text evidence="7">May be a cell surface adhesion protein.</text>
</comment>
<feature type="compositionally biased region" description="Polar residues" evidence="8">
    <location>
        <begin position="455"/>
        <end position="467"/>
    </location>
</feature>
<evidence type="ECO:0000313" key="11">
    <source>
        <dbReference type="Proteomes" id="UP001327560"/>
    </source>
</evidence>
<evidence type="ECO:0000256" key="6">
    <source>
        <dbReference type="ARBA" id="ARBA00023136"/>
    </source>
</evidence>
<feature type="domain" description="FAS1" evidence="9">
    <location>
        <begin position="278"/>
        <end position="420"/>
    </location>
</feature>
<dbReference type="InterPro" id="IPR045003">
    <property type="entry name" value="FLA_A"/>
</dbReference>
<sequence>MELAASCPSIRGSSHLIPYVSSSSFHSQTLRGLRSSSTPQHRRITTPVQTNRTLVSPCLLKRKYRISKKAYASADKFPWDKFPWDTTGGANVLRNVERAMKLQSAISNKSIKELFELLGDEWRYYCASFSLQPLQLCKKAYEMFYSWMVRNSVMLVIKPNEEYGLDVGINWKSSFENKFPLGFGCNIISTFHVYEGMVFLRNAKNIVNALIEMRLAEGTCKVTSEEQEANFGTMGLTAFFCASTLLVLLISSPSTAQSPPAPILPPSPAPAPAPAPHHVNLTDLLSVAGPFSTFLNYLVQTKVIDTFQNQANNTKQGITIFVPGDSAFASLKKSDLGNLTQNQIKSLVLYHALPKFYPLSEFTNLSSSNPVSTFAGSQYTLNFTDASGRINVISSWSAPKITSAVYTASPVAVYEVNHVLLPSAIFSTEPALAPAPAPAPETTKPSDLAPAKQSGIASSPKSSESSTNGAFSYSSNISLFNCLVLVLSGSLMLTM</sequence>
<dbReference type="SUPFAM" id="SSF82153">
    <property type="entry name" value="FAS1 domain"/>
    <property type="match status" value="1"/>
</dbReference>
<evidence type="ECO:0000313" key="10">
    <source>
        <dbReference type="EMBL" id="WOL12070.1"/>
    </source>
</evidence>
<gene>
    <name evidence="10" type="ORF">Cni_G20834</name>
</gene>
<dbReference type="InterPro" id="IPR036378">
    <property type="entry name" value="FAS1_dom_sf"/>
</dbReference>
<evidence type="ECO:0000256" key="5">
    <source>
        <dbReference type="ARBA" id="ARBA00022729"/>
    </source>
</evidence>
<accession>A0AAQ3KNX1</accession>
<proteinExistence type="inferred from homology"/>
<dbReference type="InterPro" id="IPR000782">
    <property type="entry name" value="FAS1_domain"/>
</dbReference>
<dbReference type="PANTHER" id="PTHR32077">
    <property type="entry name" value="FASCICLIN-LIKE ARABINOGALACTAN PROTEIN"/>
    <property type="match status" value="1"/>
</dbReference>
<feature type="region of interest" description="Disordered" evidence="8">
    <location>
        <begin position="435"/>
        <end position="467"/>
    </location>
</feature>
<keyword evidence="4" id="KW-0449">Lipoprotein</keyword>
<evidence type="ECO:0000256" key="8">
    <source>
        <dbReference type="SAM" id="MobiDB-lite"/>
    </source>
</evidence>
<evidence type="ECO:0000256" key="1">
    <source>
        <dbReference type="ARBA" id="ARBA00004609"/>
    </source>
</evidence>
<dbReference type="Gene3D" id="2.30.180.10">
    <property type="entry name" value="FAS1 domain"/>
    <property type="match status" value="1"/>
</dbReference>
<dbReference type="GO" id="GO:0005886">
    <property type="term" value="C:plasma membrane"/>
    <property type="evidence" value="ECO:0007669"/>
    <property type="project" value="UniProtKB-SubCell"/>
</dbReference>
<dbReference type="FunFam" id="2.30.180.10:FF:000012">
    <property type="entry name" value="Fasciclin-like arabinogalactan protein 7"/>
    <property type="match status" value="1"/>
</dbReference>
<dbReference type="AlphaFoldDB" id="A0AAQ3KNX1"/>
<dbReference type="Pfam" id="PF02469">
    <property type="entry name" value="Fasciclin"/>
    <property type="match status" value="1"/>
</dbReference>
<dbReference type="PANTHER" id="PTHR32077:SF3">
    <property type="entry name" value="FASCICLIN-LIKE ARABINOGALACTAN PROTEIN 7"/>
    <property type="match status" value="1"/>
</dbReference>
<dbReference type="GO" id="GO:0098552">
    <property type="term" value="C:side of membrane"/>
    <property type="evidence" value="ECO:0007669"/>
    <property type="project" value="UniProtKB-KW"/>
</dbReference>
<keyword evidence="11" id="KW-1185">Reference proteome</keyword>
<organism evidence="10 11">
    <name type="scientific">Canna indica</name>
    <name type="common">Indian-shot</name>
    <dbReference type="NCBI Taxonomy" id="4628"/>
    <lineage>
        <taxon>Eukaryota</taxon>
        <taxon>Viridiplantae</taxon>
        <taxon>Streptophyta</taxon>
        <taxon>Embryophyta</taxon>
        <taxon>Tracheophyta</taxon>
        <taxon>Spermatophyta</taxon>
        <taxon>Magnoliopsida</taxon>
        <taxon>Liliopsida</taxon>
        <taxon>Zingiberales</taxon>
        <taxon>Cannaceae</taxon>
        <taxon>Canna</taxon>
    </lineage>
</organism>
<keyword evidence="4" id="KW-0336">GPI-anchor</keyword>
<keyword evidence="4" id="KW-0325">Glycoprotein</keyword>
<reference evidence="10 11" key="1">
    <citation type="submission" date="2023-10" db="EMBL/GenBank/DDBJ databases">
        <title>Chromosome-scale genome assembly provides insights into flower coloration mechanisms of Canna indica.</title>
        <authorList>
            <person name="Li C."/>
        </authorList>
    </citation>
    <scope>NUCLEOTIDE SEQUENCE [LARGE SCALE GENOMIC DNA]</scope>
    <source>
        <tissue evidence="10">Flower</tissue>
    </source>
</reference>
<evidence type="ECO:0000256" key="4">
    <source>
        <dbReference type="ARBA" id="ARBA00022622"/>
    </source>
</evidence>
<keyword evidence="3" id="KW-1003">Cell membrane</keyword>
<name>A0AAQ3KNX1_9LILI</name>
<evidence type="ECO:0000256" key="7">
    <source>
        <dbReference type="ARBA" id="ARBA00024686"/>
    </source>
</evidence>
<dbReference type="GO" id="GO:0009834">
    <property type="term" value="P:plant-type secondary cell wall biogenesis"/>
    <property type="evidence" value="ECO:0007669"/>
    <property type="project" value="TreeGrafter"/>
</dbReference>
<dbReference type="EMBL" id="CP136895">
    <property type="protein sequence ID" value="WOL12070.1"/>
    <property type="molecule type" value="Genomic_DNA"/>
</dbReference>
<evidence type="ECO:0000256" key="3">
    <source>
        <dbReference type="ARBA" id="ARBA00022475"/>
    </source>
</evidence>
<keyword evidence="6" id="KW-0472">Membrane</keyword>
<evidence type="ECO:0000256" key="2">
    <source>
        <dbReference type="ARBA" id="ARBA00007843"/>
    </source>
</evidence>
<keyword evidence="5" id="KW-0732">Signal</keyword>
<comment type="similarity">
    <text evidence="2">Belongs to the fasciclin-like AGP family.</text>
</comment>
<dbReference type="PROSITE" id="PS50213">
    <property type="entry name" value="FAS1"/>
    <property type="match status" value="1"/>
</dbReference>
<evidence type="ECO:0000259" key="9">
    <source>
        <dbReference type="PROSITE" id="PS50213"/>
    </source>
</evidence>
<protein>
    <submittedName>
        <fullName evidence="10">Fasciclin-like arabinogalactan protein 7</fullName>
    </submittedName>
</protein>